<dbReference type="AlphaFoldDB" id="A0AAV2DBU0"/>
<name>A0AAV2DBU0_9ROSI</name>
<gene>
    <name evidence="1" type="ORF">LTRI10_LOCUS13080</name>
</gene>
<organism evidence="1 2">
    <name type="scientific">Linum trigynum</name>
    <dbReference type="NCBI Taxonomy" id="586398"/>
    <lineage>
        <taxon>Eukaryota</taxon>
        <taxon>Viridiplantae</taxon>
        <taxon>Streptophyta</taxon>
        <taxon>Embryophyta</taxon>
        <taxon>Tracheophyta</taxon>
        <taxon>Spermatophyta</taxon>
        <taxon>Magnoliopsida</taxon>
        <taxon>eudicotyledons</taxon>
        <taxon>Gunneridae</taxon>
        <taxon>Pentapetalae</taxon>
        <taxon>rosids</taxon>
        <taxon>fabids</taxon>
        <taxon>Malpighiales</taxon>
        <taxon>Linaceae</taxon>
        <taxon>Linum</taxon>
    </lineage>
</organism>
<proteinExistence type="predicted"/>
<reference evidence="1 2" key="1">
    <citation type="submission" date="2024-04" db="EMBL/GenBank/DDBJ databases">
        <authorList>
            <person name="Fracassetti M."/>
        </authorList>
    </citation>
    <scope>NUCLEOTIDE SEQUENCE [LARGE SCALE GENOMIC DNA]</scope>
</reference>
<protein>
    <submittedName>
        <fullName evidence="1">Uncharacterized protein</fullName>
    </submittedName>
</protein>
<keyword evidence="2" id="KW-1185">Reference proteome</keyword>
<evidence type="ECO:0000313" key="1">
    <source>
        <dbReference type="EMBL" id="CAL1370990.1"/>
    </source>
</evidence>
<sequence>MISPSSCSLGVVDLPYFSSVHRREEETRRSVEMARVRLRAVMERQIWEGRRGRARRDDTDDELGGTIASSNFFLDGCHDVVGDPARRSRQQTRSGFRRLVSAGGGFLGWQWVAAAIL</sequence>
<dbReference type="Proteomes" id="UP001497516">
    <property type="component" value="Chromosome 2"/>
</dbReference>
<dbReference type="EMBL" id="OZ034815">
    <property type="protein sequence ID" value="CAL1370990.1"/>
    <property type="molecule type" value="Genomic_DNA"/>
</dbReference>
<evidence type="ECO:0000313" key="2">
    <source>
        <dbReference type="Proteomes" id="UP001497516"/>
    </source>
</evidence>
<accession>A0AAV2DBU0</accession>